<protein>
    <submittedName>
        <fullName evidence="1">Uncharacterized protein</fullName>
    </submittedName>
</protein>
<sequence>MRLAAAPDRFSHLLCRNVDEHALCMRAGWARDLDRHDEAECPSYDHTTGKTLLPSYAAELVAAHLARRRADGSGSRGRFFVDPRDPALDASDRSLTEVILRACRRVGANPFWLHRGFCDVSGIGGGPAALLDWMTARRMDVVILSGEGPDR</sequence>
<gene>
    <name evidence="1" type="ORF">ACFP1Z_28585</name>
</gene>
<dbReference type="EMBL" id="JBHSPB010000024">
    <property type="protein sequence ID" value="MFC5724132.1"/>
    <property type="molecule type" value="Genomic_DNA"/>
</dbReference>
<organism evidence="1 2">
    <name type="scientific">Streptomyces gamaensis</name>
    <dbReference type="NCBI Taxonomy" id="1763542"/>
    <lineage>
        <taxon>Bacteria</taxon>
        <taxon>Bacillati</taxon>
        <taxon>Actinomycetota</taxon>
        <taxon>Actinomycetes</taxon>
        <taxon>Kitasatosporales</taxon>
        <taxon>Streptomycetaceae</taxon>
        <taxon>Streptomyces</taxon>
    </lineage>
</organism>
<comment type="caution">
    <text evidence="1">The sequence shown here is derived from an EMBL/GenBank/DDBJ whole genome shotgun (WGS) entry which is preliminary data.</text>
</comment>
<dbReference type="RefSeq" id="WP_390320567.1">
    <property type="nucleotide sequence ID" value="NZ_JBHSPB010000024.1"/>
</dbReference>
<evidence type="ECO:0000313" key="2">
    <source>
        <dbReference type="Proteomes" id="UP001596083"/>
    </source>
</evidence>
<proteinExistence type="predicted"/>
<evidence type="ECO:0000313" key="1">
    <source>
        <dbReference type="EMBL" id="MFC5724132.1"/>
    </source>
</evidence>
<name>A0ABW0Z8H2_9ACTN</name>
<accession>A0ABW0Z8H2</accession>
<keyword evidence="2" id="KW-1185">Reference proteome</keyword>
<reference evidence="2" key="1">
    <citation type="journal article" date="2019" name="Int. J. Syst. Evol. Microbiol.">
        <title>The Global Catalogue of Microorganisms (GCM) 10K type strain sequencing project: providing services to taxonomists for standard genome sequencing and annotation.</title>
        <authorList>
            <consortium name="The Broad Institute Genomics Platform"/>
            <consortium name="The Broad Institute Genome Sequencing Center for Infectious Disease"/>
            <person name="Wu L."/>
            <person name="Ma J."/>
        </authorList>
    </citation>
    <scope>NUCLEOTIDE SEQUENCE [LARGE SCALE GENOMIC DNA]</scope>
    <source>
        <strain evidence="2">CGMCC 4.7304</strain>
    </source>
</reference>
<dbReference type="Proteomes" id="UP001596083">
    <property type="component" value="Unassembled WGS sequence"/>
</dbReference>